<sequence length="57" mass="6661">MMKHGMYNRKSEQDESGVYQALKDRRKAYYHGKYNREVFSVVLLVACVGMFLLRSGV</sequence>
<keyword evidence="3" id="KW-1185">Reference proteome</keyword>
<gene>
    <name evidence="2" type="ORF">FX988_03324</name>
</gene>
<evidence type="ECO:0000313" key="2">
    <source>
        <dbReference type="EMBL" id="QHJ13066.1"/>
    </source>
</evidence>
<proteinExistence type="predicted"/>
<dbReference type="EMBL" id="CP047656">
    <property type="protein sequence ID" value="QHJ13066.1"/>
    <property type="molecule type" value="Genomic_DNA"/>
</dbReference>
<evidence type="ECO:0000313" key="3">
    <source>
        <dbReference type="Proteomes" id="UP000464524"/>
    </source>
</evidence>
<keyword evidence="1" id="KW-0472">Membrane</keyword>
<protein>
    <submittedName>
        <fullName evidence="2">Uncharacterized protein</fullName>
    </submittedName>
</protein>
<evidence type="ECO:0000256" key="1">
    <source>
        <dbReference type="SAM" id="Phobius"/>
    </source>
</evidence>
<name>A0A857JNJ2_9ALTE</name>
<organism evidence="2 3">
    <name type="scientific">Paraglaciecola mesophila</name>
    <dbReference type="NCBI Taxonomy" id="197222"/>
    <lineage>
        <taxon>Bacteria</taxon>
        <taxon>Pseudomonadati</taxon>
        <taxon>Pseudomonadota</taxon>
        <taxon>Gammaproteobacteria</taxon>
        <taxon>Alteromonadales</taxon>
        <taxon>Alteromonadaceae</taxon>
        <taxon>Paraglaciecola</taxon>
    </lineage>
</organism>
<keyword evidence="1" id="KW-1133">Transmembrane helix</keyword>
<accession>A0A857JNJ2</accession>
<dbReference type="AlphaFoldDB" id="A0A857JNJ2"/>
<dbReference type="KEGG" id="pmes:FX988_03324"/>
<keyword evidence="1" id="KW-0812">Transmembrane</keyword>
<reference evidence="2 3" key="1">
    <citation type="submission" date="2019-12" db="EMBL/GenBank/DDBJ databases">
        <title>Genome sequencing and assembly of endphytes of Porphyra tenera.</title>
        <authorList>
            <person name="Park J.M."/>
            <person name="Shin R."/>
            <person name="Jo S.H."/>
        </authorList>
    </citation>
    <scope>NUCLEOTIDE SEQUENCE [LARGE SCALE GENOMIC DNA]</scope>
    <source>
        <strain evidence="2 3">GPM4</strain>
    </source>
</reference>
<dbReference type="Proteomes" id="UP000464524">
    <property type="component" value="Chromosome"/>
</dbReference>
<feature type="transmembrane region" description="Helical" evidence="1">
    <location>
        <begin position="34"/>
        <end position="53"/>
    </location>
</feature>